<dbReference type="AlphaFoldDB" id="A0A8R2NVI9"/>
<dbReference type="RefSeq" id="XP_029347782.1">
    <property type="nucleotide sequence ID" value="XM_029491922.1"/>
</dbReference>
<protein>
    <submittedName>
        <fullName evidence="1">Uncharacterized protein</fullName>
    </submittedName>
</protein>
<evidence type="ECO:0000313" key="2">
    <source>
        <dbReference type="Proteomes" id="UP000007819"/>
    </source>
</evidence>
<dbReference type="RefSeq" id="XP_029347781.1">
    <property type="nucleotide sequence ID" value="XM_029491921.1"/>
</dbReference>
<name>A0A8R2NVI9_ACYPI</name>
<dbReference type="Proteomes" id="UP000007819">
    <property type="component" value="Unassembled WGS sequence"/>
</dbReference>
<reference evidence="1" key="2">
    <citation type="submission" date="2022-06" db="UniProtKB">
        <authorList>
            <consortium name="EnsemblMetazoa"/>
        </authorList>
    </citation>
    <scope>IDENTIFICATION</scope>
</reference>
<dbReference type="EnsemblMetazoa" id="XM_029491922.1">
    <property type="protein sequence ID" value="XP_029347782.1"/>
    <property type="gene ID" value="LOC115034613"/>
</dbReference>
<proteinExistence type="predicted"/>
<reference evidence="2" key="1">
    <citation type="submission" date="2010-06" db="EMBL/GenBank/DDBJ databases">
        <authorList>
            <person name="Jiang H."/>
            <person name="Abraham K."/>
            <person name="Ali S."/>
            <person name="Alsbrooks S.L."/>
            <person name="Anim B.N."/>
            <person name="Anosike U.S."/>
            <person name="Attaway T."/>
            <person name="Bandaranaike D.P."/>
            <person name="Battles P.K."/>
            <person name="Bell S.N."/>
            <person name="Bell A.V."/>
            <person name="Beltran B."/>
            <person name="Bickham C."/>
            <person name="Bustamante Y."/>
            <person name="Caleb T."/>
            <person name="Canada A."/>
            <person name="Cardenas V."/>
            <person name="Carter K."/>
            <person name="Chacko J."/>
            <person name="Chandrabose M.N."/>
            <person name="Chavez D."/>
            <person name="Chavez A."/>
            <person name="Chen L."/>
            <person name="Chu H.-S."/>
            <person name="Claassen K.J."/>
            <person name="Cockrell R."/>
            <person name="Collins M."/>
            <person name="Cooper J.A."/>
            <person name="Cree A."/>
            <person name="Curry S.M."/>
            <person name="Da Y."/>
            <person name="Dao M.D."/>
            <person name="Das B."/>
            <person name="Davila M.-L."/>
            <person name="Davy-Carroll L."/>
            <person name="Denson S."/>
            <person name="Dinh H."/>
            <person name="Ebong V.E."/>
            <person name="Edwards J.R."/>
            <person name="Egan A."/>
            <person name="El-Daye J."/>
            <person name="Escobedo L."/>
            <person name="Fernandez S."/>
            <person name="Fernando P.R."/>
            <person name="Flagg N."/>
            <person name="Forbes L.D."/>
            <person name="Fowler R.G."/>
            <person name="Fu Q."/>
            <person name="Gabisi R.A."/>
            <person name="Ganer J."/>
            <person name="Garbino Pronczuk A."/>
            <person name="Garcia R.M."/>
            <person name="Garner T."/>
            <person name="Garrett T.E."/>
            <person name="Gonzalez D.A."/>
            <person name="Hamid H."/>
            <person name="Hawkins E.S."/>
            <person name="Hirani K."/>
            <person name="Hogues M.E."/>
            <person name="Hollins B."/>
            <person name="Hsiao C.-H."/>
            <person name="Jabil R."/>
            <person name="James M.L."/>
            <person name="Jhangiani S.N."/>
            <person name="Johnson B."/>
            <person name="Johnson Q."/>
            <person name="Joshi V."/>
            <person name="Kalu J.B."/>
            <person name="Kam C."/>
            <person name="Kashfia A."/>
            <person name="Keebler J."/>
            <person name="Kisamo H."/>
            <person name="Kovar C.L."/>
            <person name="Lago L.A."/>
            <person name="Lai C.-Y."/>
            <person name="Laidlaw J."/>
            <person name="Lara F."/>
            <person name="Le T.-K."/>
            <person name="Lee S.L."/>
            <person name="Legall F.H."/>
            <person name="Lemon S.J."/>
            <person name="Lewis L.R."/>
            <person name="Li B."/>
            <person name="Liu Y."/>
            <person name="Liu Y.-S."/>
            <person name="Lopez J."/>
            <person name="Lozado R.J."/>
            <person name="Lu J."/>
            <person name="Madu R.C."/>
            <person name="Maheshwari M."/>
            <person name="Maheshwari R."/>
            <person name="Malloy K."/>
            <person name="Martinez E."/>
            <person name="Mathew T."/>
            <person name="Mercado I.C."/>
            <person name="Mercado C."/>
            <person name="Meyer B."/>
            <person name="Montgomery K."/>
            <person name="Morgan M.B."/>
            <person name="Munidasa M."/>
            <person name="Nazareth L.V."/>
            <person name="Nelson J."/>
            <person name="Ng B.M."/>
            <person name="Nguyen N.B."/>
            <person name="Nguyen P.Q."/>
            <person name="Nguyen T."/>
            <person name="Obregon M."/>
            <person name="Okwuonu G.O."/>
            <person name="Onwere C.G."/>
            <person name="Orozco G."/>
            <person name="Parra A."/>
            <person name="Patel S."/>
            <person name="Patil S."/>
            <person name="Perez A."/>
            <person name="Perez Y."/>
            <person name="Pham C."/>
            <person name="Primus E.L."/>
            <person name="Pu L.-L."/>
            <person name="Puazo M."/>
            <person name="Qin X."/>
            <person name="Quiroz J.B."/>
            <person name="Reese J."/>
            <person name="Richards S."/>
            <person name="Rives C.M."/>
            <person name="Robberts R."/>
            <person name="Ruiz S.J."/>
            <person name="Ruiz M.J."/>
            <person name="Santibanez J."/>
            <person name="Schneider B.W."/>
            <person name="Sisson I."/>
            <person name="Smith M."/>
            <person name="Sodergren E."/>
            <person name="Song X.-Z."/>
            <person name="Song B.B."/>
            <person name="Summersgill H."/>
            <person name="Thelus R."/>
            <person name="Thornton R.D."/>
            <person name="Trejos Z.Y."/>
            <person name="Usmani K."/>
            <person name="Vattathil S."/>
            <person name="Villasana D."/>
            <person name="Walker D.L."/>
            <person name="Wang S."/>
            <person name="Wang K."/>
            <person name="White C.S."/>
            <person name="Williams A.C."/>
            <person name="Williamson J."/>
            <person name="Wilson K."/>
            <person name="Woghiren I.O."/>
            <person name="Woodworth J.R."/>
            <person name="Worley K.C."/>
            <person name="Wright R.A."/>
            <person name="Wu W."/>
            <person name="Young L."/>
            <person name="Zhang L."/>
            <person name="Zhang J."/>
            <person name="Zhu Y."/>
            <person name="Muzny D.M."/>
            <person name="Weinstock G."/>
            <person name="Gibbs R.A."/>
        </authorList>
    </citation>
    <scope>NUCLEOTIDE SEQUENCE [LARGE SCALE GENOMIC DNA]</scope>
    <source>
        <strain evidence="2">LSR1</strain>
    </source>
</reference>
<accession>A0A8R2NVI9</accession>
<dbReference type="GeneID" id="115034613"/>
<keyword evidence="2" id="KW-1185">Reference proteome</keyword>
<dbReference type="EnsemblMetazoa" id="XM_029491921.1">
    <property type="protein sequence ID" value="XP_029347781.1"/>
    <property type="gene ID" value="LOC115034613"/>
</dbReference>
<evidence type="ECO:0000313" key="1">
    <source>
        <dbReference type="EnsemblMetazoa" id="XP_029347781.1"/>
    </source>
</evidence>
<organism evidence="1 2">
    <name type="scientific">Acyrthosiphon pisum</name>
    <name type="common">Pea aphid</name>
    <dbReference type="NCBI Taxonomy" id="7029"/>
    <lineage>
        <taxon>Eukaryota</taxon>
        <taxon>Metazoa</taxon>
        <taxon>Ecdysozoa</taxon>
        <taxon>Arthropoda</taxon>
        <taxon>Hexapoda</taxon>
        <taxon>Insecta</taxon>
        <taxon>Pterygota</taxon>
        <taxon>Neoptera</taxon>
        <taxon>Paraneoptera</taxon>
        <taxon>Hemiptera</taxon>
        <taxon>Sternorrhyncha</taxon>
        <taxon>Aphidomorpha</taxon>
        <taxon>Aphidoidea</taxon>
        <taxon>Aphididae</taxon>
        <taxon>Macrosiphini</taxon>
        <taxon>Acyrthosiphon</taxon>
    </lineage>
</organism>
<dbReference type="OrthoDB" id="6613399at2759"/>
<sequence length="210" mass="23049">MPRHLISDAHEWINEILTVPIYYLAKPQPRERAWKNQRGKKTLLSLTLIWHCSETCRGVAYVGDPDQGGRFRPFVSGPTLKYHYSHRFPTYSVERNARFRPRARPAGGRRPVASSVCRRFAGALLARGVVAVPSACARSCRAAVDIPVALSTSRGIRASNRGPRPSAYGRPSKVAVRVRGVSAGPVPGAIRIPRTPPGGEFDWGGTSVKK</sequence>
<dbReference type="KEGG" id="api:115034613"/>